<dbReference type="OrthoDB" id="9780918at2"/>
<dbReference type="InterPro" id="IPR032818">
    <property type="entry name" value="DedA-like"/>
</dbReference>
<dbReference type="InterPro" id="IPR036938">
    <property type="entry name" value="PAP2/HPO_sf"/>
</dbReference>
<evidence type="ECO:0000256" key="7">
    <source>
        <dbReference type="SAM" id="Phobius"/>
    </source>
</evidence>
<comment type="similarity">
    <text evidence="2">Belongs to the DedA family.</text>
</comment>
<evidence type="ECO:0000256" key="6">
    <source>
        <dbReference type="ARBA" id="ARBA00023136"/>
    </source>
</evidence>
<keyword evidence="3" id="KW-1003">Cell membrane</keyword>
<evidence type="ECO:0000256" key="5">
    <source>
        <dbReference type="ARBA" id="ARBA00022989"/>
    </source>
</evidence>
<evidence type="ECO:0000259" key="8">
    <source>
        <dbReference type="Pfam" id="PF09335"/>
    </source>
</evidence>
<keyword evidence="5 7" id="KW-1133">Transmembrane helix</keyword>
<dbReference type="RefSeq" id="WP_062642342.1">
    <property type="nucleotide sequence ID" value="NZ_FCOG02000140.1"/>
</dbReference>
<feature type="transmembrane region" description="Helical" evidence="7">
    <location>
        <begin position="390"/>
        <end position="413"/>
    </location>
</feature>
<feature type="transmembrane region" description="Helical" evidence="7">
    <location>
        <begin position="240"/>
        <end position="262"/>
    </location>
</feature>
<accession>A0A7Z7I9V7</accession>
<dbReference type="AlphaFoldDB" id="A0A7Z7I9V7"/>
<dbReference type="Pfam" id="PF14067">
    <property type="entry name" value="LssY_C"/>
    <property type="match status" value="1"/>
</dbReference>
<evidence type="ECO:0000256" key="3">
    <source>
        <dbReference type="ARBA" id="ARBA00022475"/>
    </source>
</evidence>
<dbReference type="InterPro" id="IPR025902">
    <property type="entry name" value="LssY-like-C_dom"/>
</dbReference>
<feature type="domain" description="VTT" evidence="8">
    <location>
        <begin position="39"/>
        <end position="162"/>
    </location>
</feature>
<feature type="domain" description="LssY-like C-terminal" evidence="9">
    <location>
        <begin position="496"/>
        <end position="618"/>
    </location>
</feature>
<feature type="transmembrane region" description="Helical" evidence="7">
    <location>
        <begin position="175"/>
        <end position="194"/>
    </location>
</feature>
<protein>
    <submittedName>
        <fullName evidence="10">Membrane protein DedA, SNARE-associated domain</fullName>
    </submittedName>
</protein>
<feature type="transmembrane region" description="Helical" evidence="7">
    <location>
        <begin position="419"/>
        <end position="439"/>
    </location>
</feature>
<evidence type="ECO:0000259" key="9">
    <source>
        <dbReference type="Pfam" id="PF14067"/>
    </source>
</evidence>
<sequence>MEHAFTHLLHLLAGHTAWTLTVVFLAAFLEAIAIIGTFIPGSTAMFLAGALVGTGTLNLGWVLAWAIAGAVAGDGMSYWLGSRYRDRIVQAWPFRAHPQMLDAGHTFFAKYGAKSVLFARFVGPLRAIVPVVAGMLGMTPTRFYAMNLFSALLWAPVHILPGVVFGASVQLAGAVSFRLVVVIGLLAAILWLSVRVSRFLLSHADGWASEMGRRLANWSRHRKGLVARLALKMLDPAQPAAFGIVAASLFVLLSGWAFFGVLEDVISRDPLVRVDVSVYQFLQSVRTAWGDAVLARLETFGSVVTLTALVMTVLLWMLGERRWHAIGYLLTAIVFSQLLIFALQLAMHRVAPNLLTSNVHTFPNNHIAVLVIVYGFITFLLARRVGILEGVIVTTVNTVIVAIVALAGLYFGRFWVSDAIGSVALASVWVVIIALTVAWRYPEVTPPRAPMSAIVLLVVFVSVGAQLIFGPPASPDNVRRPMPVSVTQSQWMDTLWKTFPCYRSDMEGGRKEPITLQWAANPDQIRARLRAQGWVEGTGLSARSLLSLVSPNVAAVALPVLPKLNNGVPSSLVFTHAGNTRDERSVLRFWPTGYAVSYGKSASPTPIWTGSLTHERLFRPSWPVNILRADSNERAAPAGADEWVDGLGAALVARVNCRNVPVALLAPSRE</sequence>
<evidence type="ECO:0000256" key="4">
    <source>
        <dbReference type="ARBA" id="ARBA00022692"/>
    </source>
</evidence>
<dbReference type="PANTHER" id="PTHR30353">
    <property type="entry name" value="INNER MEMBRANE PROTEIN DEDA-RELATED"/>
    <property type="match status" value="1"/>
</dbReference>
<gene>
    <name evidence="10" type="ORF">SAMN05446927_3897</name>
</gene>
<comment type="caution">
    <text evidence="10">The sequence shown here is derived from an EMBL/GenBank/DDBJ whole genome shotgun (WGS) entry which is preliminary data.</text>
</comment>
<evidence type="ECO:0000256" key="2">
    <source>
        <dbReference type="ARBA" id="ARBA00010792"/>
    </source>
</evidence>
<dbReference type="Pfam" id="PF09335">
    <property type="entry name" value="VTT_dom"/>
    <property type="match status" value="1"/>
</dbReference>
<evidence type="ECO:0000313" key="10">
    <source>
        <dbReference type="EMBL" id="SOE80656.1"/>
    </source>
</evidence>
<feature type="transmembrane region" description="Helical" evidence="7">
    <location>
        <begin position="17"/>
        <end position="39"/>
    </location>
</feature>
<dbReference type="Proteomes" id="UP000219522">
    <property type="component" value="Unassembled WGS sequence"/>
</dbReference>
<keyword evidence="6 7" id="KW-0472">Membrane</keyword>
<feature type="transmembrane region" description="Helical" evidence="7">
    <location>
        <begin position="299"/>
        <end position="318"/>
    </location>
</feature>
<evidence type="ECO:0000313" key="11">
    <source>
        <dbReference type="Proteomes" id="UP000219522"/>
    </source>
</evidence>
<feature type="transmembrane region" description="Helical" evidence="7">
    <location>
        <begin position="325"/>
        <end position="346"/>
    </location>
</feature>
<dbReference type="SUPFAM" id="SSF48317">
    <property type="entry name" value="Acid phosphatase/Vanadium-dependent haloperoxidase"/>
    <property type="match status" value="1"/>
</dbReference>
<dbReference type="PANTHER" id="PTHR30353:SF15">
    <property type="entry name" value="INNER MEMBRANE PROTEIN YABI"/>
    <property type="match status" value="1"/>
</dbReference>
<dbReference type="InterPro" id="IPR032816">
    <property type="entry name" value="VTT_dom"/>
</dbReference>
<dbReference type="EMBL" id="OCSU01000002">
    <property type="protein sequence ID" value="SOE80656.1"/>
    <property type="molecule type" value="Genomic_DNA"/>
</dbReference>
<organism evidence="10 11">
    <name type="scientific">Caballeronia arationis</name>
    <dbReference type="NCBI Taxonomy" id="1777142"/>
    <lineage>
        <taxon>Bacteria</taxon>
        <taxon>Pseudomonadati</taxon>
        <taxon>Pseudomonadota</taxon>
        <taxon>Betaproteobacteria</taxon>
        <taxon>Burkholderiales</taxon>
        <taxon>Burkholderiaceae</taxon>
        <taxon>Caballeronia</taxon>
    </lineage>
</organism>
<keyword evidence="4 7" id="KW-0812">Transmembrane</keyword>
<dbReference type="GO" id="GO:0005886">
    <property type="term" value="C:plasma membrane"/>
    <property type="evidence" value="ECO:0007669"/>
    <property type="project" value="UniProtKB-SubCell"/>
</dbReference>
<evidence type="ECO:0000256" key="1">
    <source>
        <dbReference type="ARBA" id="ARBA00004651"/>
    </source>
</evidence>
<comment type="subcellular location">
    <subcellularLocation>
        <location evidence="1">Cell membrane</location>
        <topology evidence="1">Multi-pass membrane protein</topology>
    </subcellularLocation>
</comment>
<name>A0A7Z7I9V7_9BURK</name>
<feature type="transmembrane region" description="Helical" evidence="7">
    <location>
        <begin position="366"/>
        <end position="383"/>
    </location>
</feature>
<feature type="transmembrane region" description="Helical" evidence="7">
    <location>
        <begin position="46"/>
        <end position="68"/>
    </location>
</feature>
<proteinExistence type="inferred from homology"/>
<reference evidence="10 11" key="1">
    <citation type="submission" date="2017-09" db="EMBL/GenBank/DDBJ databases">
        <authorList>
            <person name="Varghese N."/>
            <person name="Submissions S."/>
        </authorList>
    </citation>
    <scope>NUCLEOTIDE SEQUENCE [LARGE SCALE GENOMIC DNA]</scope>
    <source>
        <strain evidence="10 11">OK806</strain>
    </source>
</reference>
<feature type="transmembrane region" description="Helical" evidence="7">
    <location>
        <begin position="451"/>
        <end position="469"/>
    </location>
</feature>
<feature type="transmembrane region" description="Helical" evidence="7">
    <location>
        <begin position="117"/>
        <end position="136"/>
    </location>
</feature>
<keyword evidence="11" id="KW-1185">Reference proteome</keyword>
<feature type="transmembrane region" description="Helical" evidence="7">
    <location>
        <begin position="148"/>
        <end position="169"/>
    </location>
</feature>